<dbReference type="PROSITE" id="PS00028">
    <property type="entry name" value="ZINC_FINGER_C2H2_1"/>
    <property type="match status" value="1"/>
</dbReference>
<feature type="compositionally biased region" description="Polar residues" evidence="2">
    <location>
        <begin position="137"/>
        <end position="152"/>
    </location>
</feature>
<sequence length="313" mass="34050">MMEEECVDGGGAVLQLHLPRDPPSSSTVSVGTDLSMADISQLHAEVCELRKTVSQLEERLSQAPKLSNQQVTGATPALCSMCKADLNPSEVRDSEHTLQGADAVVHSVCGVGAAEWPDAGPQESEFKCEVDEPSTSVCLYSDPNPTESRSSPHTPPKTFNGEEQHSIHTPLMMCSVTLVDCRTMVELNGNITQQEDLDDGSVHAEEPEEPEEPDEADEDDFCPSTPLGGRSESCDEESKSSVKRNRKKKKSGIKTISPCTICGQELMSAAFLTRHMKMHENRVKQKTLRPHVCTVCLVPSPLSVSAVVPYFFP</sequence>
<evidence type="ECO:0000313" key="4">
    <source>
        <dbReference type="EMBL" id="KAB5523777.1"/>
    </source>
</evidence>
<feature type="region of interest" description="Disordered" evidence="2">
    <location>
        <begin position="190"/>
        <end position="251"/>
    </location>
</feature>
<comment type="caution">
    <text evidence="4">The sequence shown here is derived from an EMBL/GenBank/DDBJ whole genome shotgun (WGS) entry which is preliminary data.</text>
</comment>
<keyword evidence="1" id="KW-0862">Zinc</keyword>
<keyword evidence="5" id="KW-1185">Reference proteome</keyword>
<name>A0A5N5K9C6_PANHP</name>
<gene>
    <name evidence="4" type="ORF">PHYPO_G00156340</name>
</gene>
<dbReference type="AlphaFoldDB" id="A0A5N5K9C6"/>
<dbReference type="GO" id="GO:0008270">
    <property type="term" value="F:zinc ion binding"/>
    <property type="evidence" value="ECO:0007669"/>
    <property type="project" value="UniProtKB-KW"/>
</dbReference>
<feature type="region of interest" description="Disordered" evidence="2">
    <location>
        <begin position="137"/>
        <end position="165"/>
    </location>
</feature>
<dbReference type="InterPro" id="IPR013087">
    <property type="entry name" value="Znf_C2H2_type"/>
</dbReference>
<organism evidence="4 5">
    <name type="scientific">Pangasianodon hypophthalmus</name>
    <name type="common">Striped catfish</name>
    <name type="synonym">Helicophagus hypophthalmus</name>
    <dbReference type="NCBI Taxonomy" id="310915"/>
    <lineage>
        <taxon>Eukaryota</taxon>
        <taxon>Metazoa</taxon>
        <taxon>Chordata</taxon>
        <taxon>Craniata</taxon>
        <taxon>Vertebrata</taxon>
        <taxon>Euteleostomi</taxon>
        <taxon>Actinopterygii</taxon>
        <taxon>Neopterygii</taxon>
        <taxon>Teleostei</taxon>
        <taxon>Ostariophysi</taxon>
        <taxon>Siluriformes</taxon>
        <taxon>Pangasiidae</taxon>
        <taxon>Pangasianodon</taxon>
    </lineage>
</organism>
<protein>
    <recommendedName>
        <fullName evidence="3">C2H2-type domain-containing protein</fullName>
    </recommendedName>
</protein>
<dbReference type="EMBL" id="VFJC01000027">
    <property type="protein sequence ID" value="KAB5523777.1"/>
    <property type="molecule type" value="Genomic_DNA"/>
</dbReference>
<evidence type="ECO:0000259" key="3">
    <source>
        <dbReference type="PROSITE" id="PS50157"/>
    </source>
</evidence>
<dbReference type="Proteomes" id="UP000327468">
    <property type="component" value="Chromosome 26"/>
</dbReference>
<feature type="compositionally biased region" description="Basic residues" evidence="2">
    <location>
        <begin position="241"/>
        <end position="251"/>
    </location>
</feature>
<evidence type="ECO:0000256" key="1">
    <source>
        <dbReference type="PROSITE-ProRule" id="PRU00042"/>
    </source>
</evidence>
<dbReference type="PROSITE" id="PS50157">
    <property type="entry name" value="ZINC_FINGER_C2H2_2"/>
    <property type="match status" value="1"/>
</dbReference>
<feature type="domain" description="C2H2-type" evidence="3">
    <location>
        <begin position="257"/>
        <end position="284"/>
    </location>
</feature>
<evidence type="ECO:0000313" key="5">
    <source>
        <dbReference type="Proteomes" id="UP000327468"/>
    </source>
</evidence>
<evidence type="ECO:0000256" key="2">
    <source>
        <dbReference type="SAM" id="MobiDB-lite"/>
    </source>
</evidence>
<keyword evidence="1" id="KW-0479">Metal-binding</keyword>
<proteinExistence type="predicted"/>
<accession>A0A5N5K9C6</accession>
<feature type="compositionally biased region" description="Acidic residues" evidence="2">
    <location>
        <begin position="206"/>
        <end position="221"/>
    </location>
</feature>
<reference evidence="4 5" key="1">
    <citation type="submission" date="2019-06" db="EMBL/GenBank/DDBJ databases">
        <title>A chromosome-scale genome assembly of the striped catfish, Pangasianodon hypophthalmus.</title>
        <authorList>
            <person name="Wen M."/>
            <person name="Zahm M."/>
            <person name="Roques C."/>
            <person name="Cabau C."/>
            <person name="Klopp C."/>
            <person name="Donnadieu C."/>
            <person name="Jouanno E."/>
            <person name="Avarre J.-C."/>
            <person name="Campet M."/>
            <person name="Ha T.T.T."/>
            <person name="Dugue R."/>
            <person name="Lampietro C."/>
            <person name="Louis A."/>
            <person name="Herpin A."/>
            <person name="Echchiki A."/>
            <person name="Berthelot C."/>
            <person name="Parey E."/>
            <person name="Roest-Crollius H."/>
            <person name="Braasch I."/>
            <person name="Postlethwait J."/>
            <person name="Bobe J."/>
            <person name="Montfort J."/>
            <person name="Bouchez O."/>
            <person name="Begum T."/>
            <person name="Schartl M."/>
            <person name="Guiguen Y."/>
        </authorList>
    </citation>
    <scope>NUCLEOTIDE SEQUENCE [LARGE SCALE GENOMIC DNA]</scope>
    <source>
        <strain evidence="4 5">Indonesia</strain>
        <tissue evidence="4">Blood</tissue>
    </source>
</reference>
<keyword evidence="1" id="KW-0863">Zinc-finger</keyword>